<dbReference type="AlphaFoldDB" id="A0A518CNS7"/>
<evidence type="ECO:0000313" key="1">
    <source>
        <dbReference type="EMBL" id="QDU80885.1"/>
    </source>
</evidence>
<accession>A0A518CNS7</accession>
<name>A0A518CNS7_9PLAN</name>
<evidence type="ECO:0008006" key="3">
    <source>
        <dbReference type="Google" id="ProtNLM"/>
    </source>
</evidence>
<dbReference type="SUPFAM" id="SSF101898">
    <property type="entry name" value="NHL repeat"/>
    <property type="match status" value="1"/>
</dbReference>
<keyword evidence="2" id="KW-1185">Reference proteome</keyword>
<evidence type="ECO:0000313" key="2">
    <source>
        <dbReference type="Proteomes" id="UP000317178"/>
    </source>
</evidence>
<sequence length="300" mass="33484">MTTTDHSWLLDGQGLVTPTVEWSVRTRGPLVEVRHAPECQETFAADISGSLYRLNIQGEITRRKGKFPHTSRIYWCSSGELGVVCQKAFKVSLVNRDFEVEWEAKFREDVRAVAISHNGDYVAVALSDSQIILFDRYKKRIAKVPTRRSLDDLHFVWEEPAIVGSSDLGLLCKFSLKGKIDWMISPTSRSSQAKVNSDGSRIYLSAHNRGIQVYDGEGELLGAYQIKGIPQLLSLSPAGNRLAVLTTNALLFWMDLQGKLLWVAPVPEQIVSIDCDGFGSRLILGLETGEITCLNWSLEN</sequence>
<dbReference type="InterPro" id="IPR015943">
    <property type="entry name" value="WD40/YVTN_repeat-like_dom_sf"/>
</dbReference>
<dbReference type="EMBL" id="CP036281">
    <property type="protein sequence ID" value="QDU80885.1"/>
    <property type="molecule type" value="Genomic_DNA"/>
</dbReference>
<dbReference type="KEGG" id="plon:Pla110_26210"/>
<protein>
    <recommendedName>
        <fullName evidence="3">WD domain, G-beta repeat</fullName>
    </recommendedName>
</protein>
<proteinExistence type="predicted"/>
<gene>
    <name evidence="1" type="ORF">Pla110_26210</name>
</gene>
<dbReference type="RefSeq" id="WP_144996116.1">
    <property type="nucleotide sequence ID" value="NZ_CP036281.1"/>
</dbReference>
<dbReference type="Gene3D" id="2.130.10.10">
    <property type="entry name" value="YVTN repeat-like/Quinoprotein amine dehydrogenase"/>
    <property type="match status" value="1"/>
</dbReference>
<reference evidence="1 2" key="1">
    <citation type="submission" date="2019-02" db="EMBL/GenBank/DDBJ databases">
        <title>Deep-cultivation of Planctomycetes and their phenomic and genomic characterization uncovers novel biology.</title>
        <authorList>
            <person name="Wiegand S."/>
            <person name="Jogler M."/>
            <person name="Boedeker C."/>
            <person name="Pinto D."/>
            <person name="Vollmers J."/>
            <person name="Rivas-Marin E."/>
            <person name="Kohn T."/>
            <person name="Peeters S.H."/>
            <person name="Heuer A."/>
            <person name="Rast P."/>
            <person name="Oberbeckmann S."/>
            <person name="Bunk B."/>
            <person name="Jeske O."/>
            <person name="Meyerdierks A."/>
            <person name="Storesund J.E."/>
            <person name="Kallscheuer N."/>
            <person name="Luecker S."/>
            <person name="Lage O.M."/>
            <person name="Pohl T."/>
            <person name="Merkel B.J."/>
            <person name="Hornburger P."/>
            <person name="Mueller R.-W."/>
            <person name="Bruemmer F."/>
            <person name="Labrenz M."/>
            <person name="Spormann A.M."/>
            <person name="Op den Camp H."/>
            <person name="Overmann J."/>
            <person name="Amann R."/>
            <person name="Jetten M.S.M."/>
            <person name="Mascher T."/>
            <person name="Medema M.H."/>
            <person name="Devos D.P."/>
            <person name="Kaster A.-K."/>
            <person name="Ovreas L."/>
            <person name="Rohde M."/>
            <person name="Galperin M.Y."/>
            <person name="Jogler C."/>
        </authorList>
    </citation>
    <scope>NUCLEOTIDE SEQUENCE [LARGE SCALE GENOMIC DNA]</scope>
    <source>
        <strain evidence="1 2">Pla110</strain>
    </source>
</reference>
<dbReference type="OrthoDB" id="210095at2"/>
<dbReference type="Proteomes" id="UP000317178">
    <property type="component" value="Chromosome"/>
</dbReference>
<organism evidence="1 2">
    <name type="scientific">Polystyrenella longa</name>
    <dbReference type="NCBI Taxonomy" id="2528007"/>
    <lineage>
        <taxon>Bacteria</taxon>
        <taxon>Pseudomonadati</taxon>
        <taxon>Planctomycetota</taxon>
        <taxon>Planctomycetia</taxon>
        <taxon>Planctomycetales</taxon>
        <taxon>Planctomycetaceae</taxon>
        <taxon>Polystyrenella</taxon>
    </lineage>
</organism>